<evidence type="ECO:0000256" key="2">
    <source>
        <dbReference type="ARBA" id="ARBA00004586"/>
    </source>
</evidence>
<keyword evidence="11" id="KW-1185">Reference proteome</keyword>
<evidence type="ECO:0000256" key="3">
    <source>
        <dbReference type="ARBA" id="ARBA00011738"/>
    </source>
</evidence>
<dbReference type="PANTHER" id="PTHR13355">
    <property type="entry name" value="GLUCOSAMINE 6-PHOSPHATE N-ACETYLTRANSFERASE"/>
    <property type="match status" value="1"/>
</dbReference>
<dbReference type="GO" id="GO:0006048">
    <property type="term" value="P:UDP-N-acetylglucosamine biosynthetic process"/>
    <property type="evidence" value="ECO:0007669"/>
    <property type="project" value="UniProtKB-UniRule"/>
</dbReference>
<dbReference type="PANTHER" id="PTHR13355:SF11">
    <property type="entry name" value="GLUCOSAMINE 6-PHOSPHATE N-ACETYLTRANSFERASE"/>
    <property type="match status" value="1"/>
</dbReference>
<comment type="caution">
    <text evidence="10">The sequence shown here is derived from an EMBL/GenBank/DDBJ whole genome shotgun (WGS) entry which is preliminary data.</text>
</comment>
<feature type="domain" description="N-acetyltransferase" evidence="9">
    <location>
        <begin position="24"/>
        <end position="178"/>
    </location>
</feature>
<evidence type="ECO:0000256" key="6">
    <source>
        <dbReference type="ARBA" id="ARBA00023136"/>
    </source>
</evidence>
<gene>
    <name evidence="10" type="ORF">BT67DRAFT_450328</name>
</gene>
<dbReference type="EMBL" id="MU853412">
    <property type="protein sequence ID" value="KAK4133473.1"/>
    <property type="molecule type" value="Genomic_DNA"/>
</dbReference>
<dbReference type="FunFam" id="3.40.630.30:FF:000048">
    <property type="entry name" value="Glucosamine 6-phosphate N-acetyltransferase"/>
    <property type="match status" value="1"/>
</dbReference>
<reference evidence="10" key="1">
    <citation type="journal article" date="2023" name="Mol. Phylogenet. Evol.">
        <title>Genome-scale phylogeny and comparative genomics of the fungal order Sordariales.</title>
        <authorList>
            <person name="Hensen N."/>
            <person name="Bonometti L."/>
            <person name="Westerberg I."/>
            <person name="Brannstrom I.O."/>
            <person name="Guillou S."/>
            <person name="Cros-Aarteil S."/>
            <person name="Calhoun S."/>
            <person name="Haridas S."/>
            <person name="Kuo A."/>
            <person name="Mondo S."/>
            <person name="Pangilinan J."/>
            <person name="Riley R."/>
            <person name="LaButti K."/>
            <person name="Andreopoulos B."/>
            <person name="Lipzen A."/>
            <person name="Chen C."/>
            <person name="Yan M."/>
            <person name="Daum C."/>
            <person name="Ng V."/>
            <person name="Clum A."/>
            <person name="Steindorff A."/>
            <person name="Ohm R.A."/>
            <person name="Martin F."/>
            <person name="Silar P."/>
            <person name="Natvig D.O."/>
            <person name="Lalanne C."/>
            <person name="Gautier V."/>
            <person name="Ament-Velasquez S.L."/>
            <person name="Kruys A."/>
            <person name="Hutchinson M.I."/>
            <person name="Powell A.J."/>
            <person name="Barry K."/>
            <person name="Miller A.N."/>
            <person name="Grigoriev I.V."/>
            <person name="Debuchy R."/>
            <person name="Gladieux P."/>
            <person name="Hiltunen Thoren M."/>
            <person name="Johannesson H."/>
        </authorList>
    </citation>
    <scope>NUCLEOTIDE SEQUENCE</scope>
    <source>
        <strain evidence="10">CBS 123565</strain>
    </source>
</reference>
<dbReference type="Pfam" id="PF00583">
    <property type="entry name" value="Acetyltransf_1"/>
    <property type="match status" value="1"/>
</dbReference>
<dbReference type="Proteomes" id="UP001304895">
    <property type="component" value="Unassembled WGS sequence"/>
</dbReference>
<evidence type="ECO:0000256" key="4">
    <source>
        <dbReference type="ARBA" id="ARBA00022679"/>
    </source>
</evidence>
<dbReference type="SUPFAM" id="SSF55729">
    <property type="entry name" value="Acyl-CoA N-acyltransferases (Nat)"/>
    <property type="match status" value="1"/>
</dbReference>
<name>A0AAN6UI66_9PEZI</name>
<proteinExistence type="inferred from homology"/>
<dbReference type="CDD" id="cd04301">
    <property type="entry name" value="NAT_SF"/>
    <property type="match status" value="1"/>
</dbReference>
<evidence type="ECO:0000313" key="10">
    <source>
        <dbReference type="EMBL" id="KAK4133473.1"/>
    </source>
</evidence>
<dbReference type="GO" id="GO:0004343">
    <property type="term" value="F:glucosamine 6-phosphate N-acetyltransferase activity"/>
    <property type="evidence" value="ECO:0007669"/>
    <property type="project" value="UniProtKB-UniRule"/>
</dbReference>
<comment type="subunit">
    <text evidence="3">Homodimer.</text>
</comment>
<protein>
    <recommendedName>
        <fullName evidence="8">Glucosamine 6-phosphate N-acetyltransferase</fullName>
        <ecNumber evidence="8">2.3.1.4</ecNumber>
    </recommendedName>
</protein>
<evidence type="ECO:0000256" key="7">
    <source>
        <dbReference type="ARBA" id="ARBA00023315"/>
    </source>
</evidence>
<comment type="similarity">
    <text evidence="8">Belongs to the acetyltransferase family. GNA1 subfamily.</text>
</comment>
<evidence type="ECO:0000313" key="11">
    <source>
        <dbReference type="Proteomes" id="UP001304895"/>
    </source>
</evidence>
<dbReference type="EC" id="2.3.1.4" evidence="8"/>
<dbReference type="GO" id="GO:0005789">
    <property type="term" value="C:endoplasmic reticulum membrane"/>
    <property type="evidence" value="ECO:0007669"/>
    <property type="project" value="UniProtKB-SubCell"/>
</dbReference>
<evidence type="ECO:0000256" key="8">
    <source>
        <dbReference type="RuleBase" id="RU365086"/>
    </source>
</evidence>
<accession>A0AAN6UI66</accession>
<dbReference type="PROSITE" id="PS51186">
    <property type="entry name" value="GNAT"/>
    <property type="match status" value="1"/>
</dbReference>
<keyword evidence="6" id="KW-0472">Membrane</keyword>
<dbReference type="AlphaFoldDB" id="A0AAN6UI66"/>
<dbReference type="InterPro" id="IPR016181">
    <property type="entry name" value="Acyl_CoA_acyltransferase"/>
</dbReference>
<comment type="catalytic activity">
    <reaction evidence="8">
        <text>D-glucosamine 6-phosphate + acetyl-CoA = N-acetyl-D-glucosamine 6-phosphate + CoA + H(+)</text>
        <dbReference type="Rhea" id="RHEA:10292"/>
        <dbReference type="ChEBI" id="CHEBI:15378"/>
        <dbReference type="ChEBI" id="CHEBI:57287"/>
        <dbReference type="ChEBI" id="CHEBI:57288"/>
        <dbReference type="ChEBI" id="CHEBI:57513"/>
        <dbReference type="ChEBI" id="CHEBI:58725"/>
        <dbReference type="EC" id="2.3.1.4"/>
    </reaction>
</comment>
<dbReference type="InterPro" id="IPR039143">
    <property type="entry name" value="GNPNAT1-like"/>
</dbReference>
<sequence length="178" mass="20022">MTVRGLFPDEYLSPEVQAALPPGYRLRALQRTDYEAGFLDCLRVLTSVGEISKEKFEERFDWVSRQDGTYFVLVIEDTNARPPSIVGTGTLLLERKFIHNLGSVGHIEDIAVAKDQQGKKLGLRIIQALDFIAKQTGCYKTILDCSEHNEGFYVKCGFRRAGLEMAHYHEGPKSNNAP</sequence>
<keyword evidence="5" id="KW-0256">Endoplasmic reticulum</keyword>
<comment type="pathway">
    <text evidence="8">Nucleotide-sugar biosynthesis; UDP-N-acetyl-alpha-D-glucosamine biosynthesis; N-acetyl-alpha-D-glucosamine 1-phosphate from alpha-D-glucosamine 6-phosphate (route I): step 1/2.</text>
</comment>
<keyword evidence="7 8" id="KW-0012">Acyltransferase</keyword>
<organism evidence="10 11">
    <name type="scientific">Trichocladium antarcticum</name>
    <dbReference type="NCBI Taxonomy" id="1450529"/>
    <lineage>
        <taxon>Eukaryota</taxon>
        <taxon>Fungi</taxon>
        <taxon>Dikarya</taxon>
        <taxon>Ascomycota</taxon>
        <taxon>Pezizomycotina</taxon>
        <taxon>Sordariomycetes</taxon>
        <taxon>Sordariomycetidae</taxon>
        <taxon>Sordariales</taxon>
        <taxon>Chaetomiaceae</taxon>
        <taxon>Trichocladium</taxon>
    </lineage>
</organism>
<comment type="subcellular location">
    <subcellularLocation>
        <location evidence="1">Endomembrane system</location>
        <topology evidence="1">Peripheral membrane protein</topology>
    </subcellularLocation>
    <subcellularLocation>
        <location evidence="2">Endoplasmic reticulum membrane</location>
    </subcellularLocation>
</comment>
<evidence type="ECO:0000256" key="5">
    <source>
        <dbReference type="ARBA" id="ARBA00022824"/>
    </source>
</evidence>
<reference evidence="10" key="2">
    <citation type="submission" date="2023-05" db="EMBL/GenBank/DDBJ databases">
        <authorList>
            <consortium name="Lawrence Berkeley National Laboratory"/>
            <person name="Steindorff A."/>
            <person name="Hensen N."/>
            <person name="Bonometti L."/>
            <person name="Westerberg I."/>
            <person name="Brannstrom I.O."/>
            <person name="Guillou S."/>
            <person name="Cros-Aarteil S."/>
            <person name="Calhoun S."/>
            <person name="Haridas S."/>
            <person name="Kuo A."/>
            <person name="Mondo S."/>
            <person name="Pangilinan J."/>
            <person name="Riley R."/>
            <person name="Labutti K."/>
            <person name="Andreopoulos B."/>
            <person name="Lipzen A."/>
            <person name="Chen C."/>
            <person name="Yanf M."/>
            <person name="Daum C."/>
            <person name="Ng V."/>
            <person name="Clum A."/>
            <person name="Ohm R."/>
            <person name="Martin F."/>
            <person name="Silar P."/>
            <person name="Natvig D."/>
            <person name="Lalanne C."/>
            <person name="Gautier V."/>
            <person name="Ament-Velasquez S.L."/>
            <person name="Kruys A."/>
            <person name="Hutchinson M.I."/>
            <person name="Powell A.J."/>
            <person name="Barry K."/>
            <person name="Miller A.N."/>
            <person name="Grigoriev I.V."/>
            <person name="Debuchy R."/>
            <person name="Gladieux P."/>
            <person name="Thoren M.H."/>
            <person name="Johannesson H."/>
        </authorList>
    </citation>
    <scope>NUCLEOTIDE SEQUENCE</scope>
    <source>
        <strain evidence="10">CBS 123565</strain>
    </source>
</reference>
<evidence type="ECO:0000256" key="1">
    <source>
        <dbReference type="ARBA" id="ARBA00004184"/>
    </source>
</evidence>
<evidence type="ECO:0000259" key="9">
    <source>
        <dbReference type="PROSITE" id="PS51186"/>
    </source>
</evidence>
<dbReference type="InterPro" id="IPR000182">
    <property type="entry name" value="GNAT_dom"/>
</dbReference>
<keyword evidence="4 8" id="KW-0808">Transferase</keyword>
<dbReference type="Gene3D" id="3.40.630.30">
    <property type="match status" value="1"/>
</dbReference>